<dbReference type="InterPro" id="IPR003675">
    <property type="entry name" value="Rce1/LyrA-like_dom"/>
</dbReference>
<organism evidence="3 4">
    <name type="scientific">Nocardiopsis eucommiae</name>
    <dbReference type="NCBI Taxonomy" id="2831970"/>
    <lineage>
        <taxon>Bacteria</taxon>
        <taxon>Bacillati</taxon>
        <taxon>Actinomycetota</taxon>
        <taxon>Actinomycetes</taxon>
        <taxon>Streptosporangiales</taxon>
        <taxon>Nocardiopsidaceae</taxon>
        <taxon>Nocardiopsis</taxon>
    </lineage>
</organism>
<protein>
    <submittedName>
        <fullName evidence="3">CPBP family intramembrane metalloprotease</fullName>
    </submittedName>
</protein>
<feature type="transmembrane region" description="Helical" evidence="1">
    <location>
        <begin position="178"/>
        <end position="204"/>
    </location>
</feature>
<evidence type="ECO:0000313" key="3">
    <source>
        <dbReference type="EMBL" id="QVJ01301.1"/>
    </source>
</evidence>
<feature type="domain" description="CAAX prenyl protease 2/Lysostaphin resistance protein A-like" evidence="2">
    <location>
        <begin position="156"/>
        <end position="254"/>
    </location>
</feature>
<dbReference type="GO" id="GO:0004175">
    <property type="term" value="F:endopeptidase activity"/>
    <property type="evidence" value="ECO:0007669"/>
    <property type="project" value="UniProtKB-ARBA"/>
</dbReference>
<keyword evidence="1" id="KW-0472">Membrane</keyword>
<keyword evidence="1" id="KW-1133">Transmembrane helix</keyword>
<feature type="transmembrane region" description="Helical" evidence="1">
    <location>
        <begin position="25"/>
        <end position="51"/>
    </location>
</feature>
<keyword evidence="3" id="KW-0645">Protease</keyword>
<dbReference type="GO" id="GO:0080120">
    <property type="term" value="P:CAAX-box protein maturation"/>
    <property type="evidence" value="ECO:0007669"/>
    <property type="project" value="UniProtKB-ARBA"/>
</dbReference>
<evidence type="ECO:0000313" key="4">
    <source>
        <dbReference type="Proteomes" id="UP000682416"/>
    </source>
</evidence>
<keyword evidence="3" id="KW-0482">Metalloprotease</keyword>
<feature type="transmembrane region" description="Helical" evidence="1">
    <location>
        <begin position="76"/>
        <end position="97"/>
    </location>
</feature>
<keyword evidence="1" id="KW-0812">Transmembrane</keyword>
<keyword evidence="4" id="KW-1185">Reference proteome</keyword>
<dbReference type="AlphaFoldDB" id="A0A975L900"/>
<feature type="transmembrane region" description="Helical" evidence="1">
    <location>
        <begin position="249"/>
        <end position="274"/>
    </location>
</feature>
<name>A0A975L900_9ACTN</name>
<keyword evidence="3" id="KW-0378">Hydrolase</keyword>
<dbReference type="Pfam" id="PF02517">
    <property type="entry name" value="Rce1-like"/>
    <property type="match status" value="1"/>
</dbReference>
<evidence type="ECO:0000256" key="1">
    <source>
        <dbReference type="SAM" id="Phobius"/>
    </source>
</evidence>
<dbReference type="EMBL" id="CP074402">
    <property type="protein sequence ID" value="QVJ01301.1"/>
    <property type="molecule type" value="Genomic_DNA"/>
</dbReference>
<dbReference type="Proteomes" id="UP000682416">
    <property type="component" value="Chromosome"/>
</dbReference>
<reference evidence="3" key="1">
    <citation type="submission" date="2021-05" db="EMBL/GenBank/DDBJ databases">
        <authorList>
            <person name="Kaiqin L."/>
            <person name="Jian G."/>
        </authorList>
    </citation>
    <scope>NUCLEOTIDE SEQUENCE</scope>
    <source>
        <strain evidence="3">HDS5</strain>
    </source>
</reference>
<dbReference type="GO" id="GO:0008237">
    <property type="term" value="F:metallopeptidase activity"/>
    <property type="evidence" value="ECO:0007669"/>
    <property type="project" value="UniProtKB-KW"/>
</dbReference>
<feature type="transmembrane region" description="Helical" evidence="1">
    <location>
        <begin position="144"/>
        <end position="166"/>
    </location>
</feature>
<feature type="transmembrane region" description="Helical" evidence="1">
    <location>
        <begin position="280"/>
        <end position="301"/>
    </location>
</feature>
<evidence type="ECO:0000259" key="2">
    <source>
        <dbReference type="Pfam" id="PF02517"/>
    </source>
</evidence>
<sequence length="324" mass="35123">MAFAEGKESHFVEAARGGGHRWWRYLVGLAVIISFYVVGAGAATMFIASAIGGRGEEVGIFLGQGDLSALGPVSEFAALMLSNVFFLAGILVTVTLIHRRHPRTLVTAREKVSWRRIGHGFVAIFVPWSLILVLGQYLLYPETFAFTSDLATFALFAPVALVLIAIQTTTEELFCRGYLVQATSLIWANRLFLALVPAVVFALLHLGNPEAEAGGWLTMVLFYFLGPGLAWTIVSLVDGTTELAIGAHFAFNAVYFVVVNPIGGVITTPALFTVSEYHSTLYALSAVSVIPVFLAISYGVFRREPRRIGSRSNGNGRIDHPVDV</sequence>
<dbReference type="KEGG" id="nec:KGD82_24720"/>
<accession>A0A975L900</accession>
<feature type="transmembrane region" description="Helical" evidence="1">
    <location>
        <begin position="117"/>
        <end position="138"/>
    </location>
</feature>
<proteinExistence type="predicted"/>
<feature type="transmembrane region" description="Helical" evidence="1">
    <location>
        <begin position="216"/>
        <end position="237"/>
    </location>
</feature>
<gene>
    <name evidence="3" type="ORF">KGD82_24720</name>
</gene>